<evidence type="ECO:0000313" key="2">
    <source>
        <dbReference type="EMBL" id="KAK3933363.1"/>
    </source>
</evidence>
<accession>A0AAE1LVC1</accession>
<protein>
    <submittedName>
        <fullName evidence="2">Chromatin structure-remodeling complex subunit snf21</fullName>
    </submittedName>
</protein>
<organism evidence="2 3">
    <name type="scientific">Frankliniella fusca</name>
    <dbReference type="NCBI Taxonomy" id="407009"/>
    <lineage>
        <taxon>Eukaryota</taxon>
        <taxon>Metazoa</taxon>
        <taxon>Ecdysozoa</taxon>
        <taxon>Arthropoda</taxon>
        <taxon>Hexapoda</taxon>
        <taxon>Insecta</taxon>
        <taxon>Pterygota</taxon>
        <taxon>Neoptera</taxon>
        <taxon>Paraneoptera</taxon>
        <taxon>Thysanoptera</taxon>
        <taxon>Terebrantia</taxon>
        <taxon>Thripoidea</taxon>
        <taxon>Thripidae</taxon>
        <taxon>Frankliniella</taxon>
    </lineage>
</organism>
<name>A0AAE1LVC1_9NEOP</name>
<reference evidence="2" key="1">
    <citation type="submission" date="2021-07" db="EMBL/GenBank/DDBJ databases">
        <authorList>
            <person name="Catto M.A."/>
            <person name="Jacobson A."/>
            <person name="Kennedy G."/>
            <person name="Labadie P."/>
            <person name="Hunt B.G."/>
            <person name="Srinivasan R."/>
        </authorList>
    </citation>
    <scope>NUCLEOTIDE SEQUENCE</scope>
    <source>
        <strain evidence="2">PL_HMW_Pooled</strain>
        <tissue evidence="2">Head</tissue>
    </source>
</reference>
<dbReference type="Proteomes" id="UP001219518">
    <property type="component" value="Unassembled WGS sequence"/>
</dbReference>
<sequence>MGLVLLPMHYLCQAGTVSFFMGVADDDVVGAGGGEGDAHLGDDQVGRGERQARREQKQQGGADQGSHSEWEEERDPSGCTHGTHLRRGVAYGWQAQLSQLFDTEINSDMRTIDIIPAEMLGGGWREASRKPALENETGSEDCYLVVEFYAAEAETALPRLSRDTGSSPALRFTNSPPPSRGPAQDVTDSPSLIIYTARSACRRISQP</sequence>
<gene>
    <name evidence="2" type="ORF">KUF71_017951</name>
</gene>
<evidence type="ECO:0000256" key="1">
    <source>
        <dbReference type="SAM" id="MobiDB-lite"/>
    </source>
</evidence>
<feature type="region of interest" description="Disordered" evidence="1">
    <location>
        <begin position="159"/>
        <end position="190"/>
    </location>
</feature>
<evidence type="ECO:0000313" key="3">
    <source>
        <dbReference type="Proteomes" id="UP001219518"/>
    </source>
</evidence>
<feature type="region of interest" description="Disordered" evidence="1">
    <location>
        <begin position="33"/>
        <end position="83"/>
    </location>
</feature>
<feature type="compositionally biased region" description="Polar residues" evidence="1">
    <location>
        <begin position="58"/>
        <end position="67"/>
    </location>
</feature>
<reference evidence="2" key="2">
    <citation type="journal article" date="2023" name="BMC Genomics">
        <title>Pest status, molecular evolution, and epigenetic factors derived from the genome assembly of Frankliniella fusca, a thysanopteran phytovirus vector.</title>
        <authorList>
            <person name="Catto M.A."/>
            <person name="Labadie P.E."/>
            <person name="Jacobson A.L."/>
            <person name="Kennedy G.G."/>
            <person name="Srinivasan R."/>
            <person name="Hunt B.G."/>
        </authorList>
    </citation>
    <scope>NUCLEOTIDE SEQUENCE</scope>
    <source>
        <strain evidence="2">PL_HMW_Pooled</strain>
    </source>
</reference>
<feature type="compositionally biased region" description="Basic and acidic residues" evidence="1">
    <location>
        <begin position="36"/>
        <end position="57"/>
    </location>
</feature>
<keyword evidence="3" id="KW-1185">Reference proteome</keyword>
<proteinExistence type="predicted"/>
<dbReference type="AlphaFoldDB" id="A0AAE1LVC1"/>
<dbReference type="EMBL" id="JAHWGI010001444">
    <property type="protein sequence ID" value="KAK3933363.1"/>
    <property type="molecule type" value="Genomic_DNA"/>
</dbReference>
<comment type="caution">
    <text evidence="2">The sequence shown here is derived from an EMBL/GenBank/DDBJ whole genome shotgun (WGS) entry which is preliminary data.</text>
</comment>